<evidence type="ECO:0000313" key="12">
    <source>
        <dbReference type="EMBL" id="ANF17278.1"/>
    </source>
</evidence>
<feature type="transmembrane region" description="Helical" evidence="11">
    <location>
        <begin position="469"/>
        <end position="490"/>
    </location>
</feature>
<dbReference type="OrthoDB" id="9779554at2"/>
<feature type="transmembrane region" description="Helical" evidence="11">
    <location>
        <begin position="52"/>
        <end position="76"/>
    </location>
</feature>
<dbReference type="Pfam" id="PF01384">
    <property type="entry name" value="PHO4"/>
    <property type="match status" value="1"/>
</dbReference>
<keyword evidence="7" id="KW-0769">Symport</keyword>
<sequence>MSHLFSFFSCTNNCLAIAAFAVVLLYEVINGFHDSANAIATVIYTHALSSKLAVILSGIFNFLGVVLGGLGVAYTIVHLISIDLLFDINSSYGLKAIFSILLAAIFWNLCTWILCLPNSSSHTLVGTIIGINITYAISNNISVMDSFNFDKFLNVFLSLIISPILGLIISGILVLVLNFFWKIIQESYYLYMFSRTYKHLQKDVTPPFLVRAILILSSIGVSYSHGANDGQKGIGLIMLILICIFPSEYFVNLCASQYDINQTRNSVYSLENYYIHNKKSLKRSTNIMAIHSIDKNSSSLDKSSDEKILNVFQSLKKLLDNTLSYKELHIDQRYKLRQLLLYMTEFIDTINKYSQIKSDDKHFLKKLKKSLICTIEYAPIWIIMLVALALSIGTLMGWKRIVTTFGEKIGTKNITYVQAISSQLTAAISMSTASYTGVPVSTTHIISSSIAGAILVNGDKIQTRTVKNIIISWVLTFPISIVLSSILYWISLTMIN</sequence>
<dbReference type="InterPro" id="IPR001204">
    <property type="entry name" value="Phos_transporter"/>
</dbReference>
<feature type="transmembrane region" description="Helical" evidence="11">
    <location>
        <begin position="371"/>
        <end position="398"/>
    </location>
</feature>
<keyword evidence="8 11" id="KW-1133">Transmembrane helix</keyword>
<evidence type="ECO:0000256" key="7">
    <source>
        <dbReference type="ARBA" id="ARBA00022847"/>
    </source>
</evidence>
<evidence type="ECO:0000256" key="9">
    <source>
        <dbReference type="ARBA" id="ARBA00023136"/>
    </source>
</evidence>
<dbReference type="PANTHER" id="PTHR11101:SF65">
    <property type="entry name" value="LOW-AFFINITY INORGANIC PHOSPHATE TRANSPORTER PITA-RELATED"/>
    <property type="match status" value="1"/>
</dbReference>
<comment type="catalytic activity">
    <reaction evidence="10">
        <text>phosphate(in) + H(+)(in) = phosphate(out) + H(+)(out)</text>
        <dbReference type="Rhea" id="RHEA:29939"/>
        <dbReference type="ChEBI" id="CHEBI:15378"/>
        <dbReference type="ChEBI" id="CHEBI:43474"/>
    </reaction>
</comment>
<proteinExistence type="inferred from homology"/>
<evidence type="ECO:0000313" key="13">
    <source>
        <dbReference type="Proteomes" id="UP000077654"/>
    </source>
</evidence>
<feature type="transmembrane region" description="Helical" evidence="11">
    <location>
        <begin position="6"/>
        <end position="26"/>
    </location>
</feature>
<dbReference type="PANTHER" id="PTHR11101">
    <property type="entry name" value="PHOSPHATE TRANSPORTER"/>
    <property type="match status" value="1"/>
</dbReference>
<name>A0A172WE75_BUCSC</name>
<accession>A0A172WE75</accession>
<dbReference type="GO" id="GO:0005886">
    <property type="term" value="C:plasma membrane"/>
    <property type="evidence" value="ECO:0007669"/>
    <property type="project" value="UniProtKB-SubCell"/>
</dbReference>
<gene>
    <name evidence="12" type="ORF">XW81_02725</name>
</gene>
<protein>
    <recommendedName>
        <fullName evidence="11">Phosphate transporter</fullName>
    </recommendedName>
</protein>
<evidence type="ECO:0000256" key="2">
    <source>
        <dbReference type="ARBA" id="ARBA00005342"/>
    </source>
</evidence>
<dbReference type="STRING" id="118110.XW81_02725"/>
<feature type="transmembrane region" description="Helical" evidence="11">
    <location>
        <begin position="208"/>
        <end position="227"/>
    </location>
</feature>
<feature type="transmembrane region" description="Helical" evidence="11">
    <location>
        <begin position="233"/>
        <end position="255"/>
    </location>
</feature>
<feature type="transmembrane region" description="Helical" evidence="11">
    <location>
        <begin position="155"/>
        <end position="181"/>
    </location>
</feature>
<evidence type="ECO:0000256" key="8">
    <source>
        <dbReference type="ARBA" id="ARBA00022989"/>
    </source>
</evidence>
<evidence type="ECO:0000256" key="6">
    <source>
        <dbReference type="ARBA" id="ARBA00022692"/>
    </source>
</evidence>
<keyword evidence="5 11" id="KW-0592">Phosphate transport</keyword>
<evidence type="ECO:0000256" key="4">
    <source>
        <dbReference type="ARBA" id="ARBA00022475"/>
    </source>
</evidence>
<feature type="transmembrane region" description="Helical" evidence="11">
    <location>
        <begin position="123"/>
        <end position="143"/>
    </location>
</feature>
<evidence type="ECO:0000256" key="3">
    <source>
        <dbReference type="ARBA" id="ARBA00022448"/>
    </source>
</evidence>
<comment type="similarity">
    <text evidence="2">Belongs to the inorganic phosphate transporter (PiT) (TC 2.A.20) family. Pit subfamily.</text>
</comment>
<keyword evidence="6 11" id="KW-0812">Transmembrane</keyword>
<dbReference type="EMBL" id="CP011299">
    <property type="protein sequence ID" value="ANF17278.1"/>
    <property type="molecule type" value="Genomic_DNA"/>
</dbReference>
<reference evidence="12 13" key="1">
    <citation type="submission" date="2015-04" db="EMBL/GenBank/DDBJ databases">
        <title>Buchnera aphidicola assembly.</title>
        <authorList>
            <person name="Zhang Y."/>
        </authorList>
    </citation>
    <scope>NUCLEOTIDE SEQUENCE [LARGE SCALE GENOMIC DNA]</scope>
    <source>
        <strain evidence="12 13">SC</strain>
    </source>
</reference>
<keyword evidence="4" id="KW-1003">Cell membrane</keyword>
<dbReference type="GO" id="GO:0015293">
    <property type="term" value="F:symporter activity"/>
    <property type="evidence" value="ECO:0007669"/>
    <property type="project" value="UniProtKB-KW"/>
</dbReference>
<dbReference type="Proteomes" id="UP000077654">
    <property type="component" value="Chromosome"/>
</dbReference>
<keyword evidence="9 11" id="KW-0472">Membrane</keyword>
<evidence type="ECO:0000256" key="5">
    <source>
        <dbReference type="ARBA" id="ARBA00022592"/>
    </source>
</evidence>
<comment type="subcellular location">
    <subcellularLocation>
        <location evidence="1">Cell membrane</location>
        <topology evidence="1">Multi-pass membrane protein</topology>
    </subcellularLocation>
    <subcellularLocation>
        <location evidence="11">Membrane</location>
        <topology evidence="11">Multi-pass membrane protein</topology>
    </subcellularLocation>
</comment>
<dbReference type="GO" id="GO:0035435">
    <property type="term" value="P:phosphate ion transmembrane transport"/>
    <property type="evidence" value="ECO:0007669"/>
    <property type="project" value="TreeGrafter"/>
</dbReference>
<organism evidence="12 13">
    <name type="scientific">Buchnera aphidicola subsp. Schlechtendalia chinensis</name>
    <dbReference type="NCBI Taxonomy" id="118110"/>
    <lineage>
        <taxon>Bacteria</taxon>
        <taxon>Pseudomonadati</taxon>
        <taxon>Pseudomonadota</taxon>
        <taxon>Gammaproteobacteria</taxon>
        <taxon>Enterobacterales</taxon>
        <taxon>Erwiniaceae</taxon>
        <taxon>Buchnera</taxon>
    </lineage>
</organism>
<dbReference type="AlphaFoldDB" id="A0A172WE75"/>
<feature type="transmembrane region" description="Helical" evidence="11">
    <location>
        <begin position="96"/>
        <end position="116"/>
    </location>
</feature>
<dbReference type="RefSeq" id="WP_075474407.1">
    <property type="nucleotide sequence ID" value="NZ_CP011299.1"/>
</dbReference>
<evidence type="ECO:0000256" key="11">
    <source>
        <dbReference type="RuleBase" id="RU363058"/>
    </source>
</evidence>
<feature type="transmembrane region" description="Helical" evidence="11">
    <location>
        <begin position="438"/>
        <end position="457"/>
    </location>
</feature>
<dbReference type="GO" id="GO:0005315">
    <property type="term" value="F:phosphate transmembrane transporter activity"/>
    <property type="evidence" value="ECO:0007669"/>
    <property type="project" value="InterPro"/>
</dbReference>
<keyword evidence="3 11" id="KW-0813">Transport</keyword>
<evidence type="ECO:0000256" key="1">
    <source>
        <dbReference type="ARBA" id="ARBA00004651"/>
    </source>
</evidence>
<dbReference type="PATRIC" id="fig|118110.3.peg.541"/>
<keyword evidence="13" id="KW-1185">Reference proteome</keyword>
<evidence type="ECO:0000256" key="10">
    <source>
        <dbReference type="ARBA" id="ARBA00047348"/>
    </source>
</evidence>